<gene>
    <name evidence="2" type="ORF">CEP52_009559</name>
</gene>
<dbReference type="Proteomes" id="UP000287144">
    <property type="component" value="Unassembled WGS sequence"/>
</dbReference>
<proteinExistence type="predicted"/>
<reference evidence="2 3" key="1">
    <citation type="submission" date="2017-06" db="EMBL/GenBank/DDBJ databases">
        <title>Comparative genomic analysis of Ambrosia Fusariam Clade fungi.</title>
        <authorList>
            <person name="Stajich J.E."/>
            <person name="Carrillo J."/>
            <person name="Kijimoto T."/>
            <person name="Eskalen A."/>
            <person name="O'Donnell K."/>
            <person name="Kasson M."/>
        </authorList>
    </citation>
    <scope>NUCLEOTIDE SEQUENCE [LARGE SCALE GENOMIC DNA]</scope>
    <source>
        <strain evidence="2 3">NRRL62579</strain>
    </source>
</reference>
<evidence type="ECO:0000256" key="1">
    <source>
        <dbReference type="SAM" id="MobiDB-lite"/>
    </source>
</evidence>
<feature type="compositionally biased region" description="Low complexity" evidence="1">
    <location>
        <begin position="24"/>
        <end position="39"/>
    </location>
</feature>
<evidence type="ECO:0000313" key="2">
    <source>
        <dbReference type="EMBL" id="RSL99745.1"/>
    </source>
</evidence>
<name>A0A428TCF6_9HYPO</name>
<evidence type="ECO:0000313" key="3">
    <source>
        <dbReference type="Proteomes" id="UP000287144"/>
    </source>
</evidence>
<dbReference type="SUPFAM" id="SSF56112">
    <property type="entry name" value="Protein kinase-like (PK-like)"/>
    <property type="match status" value="1"/>
</dbReference>
<organism evidence="2 3">
    <name type="scientific">Fusarium oligoseptatum</name>
    <dbReference type="NCBI Taxonomy" id="2604345"/>
    <lineage>
        <taxon>Eukaryota</taxon>
        <taxon>Fungi</taxon>
        <taxon>Dikarya</taxon>
        <taxon>Ascomycota</taxon>
        <taxon>Pezizomycotina</taxon>
        <taxon>Sordariomycetes</taxon>
        <taxon>Hypocreomycetidae</taxon>
        <taxon>Hypocreales</taxon>
        <taxon>Nectriaceae</taxon>
        <taxon>Fusarium</taxon>
        <taxon>Fusarium solani species complex</taxon>
    </lineage>
</organism>
<dbReference type="AlphaFoldDB" id="A0A428TCF6"/>
<dbReference type="EMBL" id="NKCK01000101">
    <property type="protein sequence ID" value="RSL99745.1"/>
    <property type="molecule type" value="Genomic_DNA"/>
</dbReference>
<accession>A0A428TCF6</accession>
<sequence>MNGLGVNYGGLDEPIPTPSPSPTTSPVSSPAPSSSSSRRPSTHKAQRPRTIYFRFGSRIVGATGSPADIAHPNVLRLSTIPTIVDTIIHFLLWILPSVLSSRILSSHPEWALPRRFIFKKQKEYWESEFELEKAAYEMLKPLQGHFIPICFGQIDYDDTRALLLSDIGGACLATPEGAVLRHDELQPLLEETLTALVNAGVSHDDLKLDNFHLVEDDRGGDRIMAVDLERVDIGLSEKQGGFAVKCAVDFLMQAYKAHLACLENDGLLQPKRYPSKKN</sequence>
<protein>
    <recommendedName>
        <fullName evidence="4">Protein kinase domain-containing protein</fullName>
    </recommendedName>
</protein>
<dbReference type="InterPro" id="IPR011009">
    <property type="entry name" value="Kinase-like_dom_sf"/>
</dbReference>
<feature type="region of interest" description="Disordered" evidence="1">
    <location>
        <begin position="1"/>
        <end position="46"/>
    </location>
</feature>
<evidence type="ECO:0008006" key="4">
    <source>
        <dbReference type="Google" id="ProtNLM"/>
    </source>
</evidence>
<comment type="caution">
    <text evidence="2">The sequence shown here is derived from an EMBL/GenBank/DDBJ whole genome shotgun (WGS) entry which is preliminary data.</text>
</comment>
<keyword evidence="3" id="KW-1185">Reference proteome</keyword>